<name>A0A4V0YYP0_KTERU</name>
<dbReference type="Gene3D" id="3.30.565.10">
    <property type="entry name" value="Histidine kinase-like ATPase, C-terminal domain"/>
    <property type="match status" value="2"/>
</dbReference>
<dbReference type="FunFam" id="3.30.565.10:FF:000037">
    <property type="entry name" value="Hybrid sensor histidine kinase/response regulator"/>
    <property type="match status" value="1"/>
</dbReference>
<sequence length="1217" mass="134936">MQPLVERNQYMSQEESTLFTLPQAAAFLGVHPSTIRRWIRSKQLHGQRLGARGSWRFTREALLQVHSYERVADDVAQIEVPFPAKQSISQPASALDFLAGGGEMGELIRAKDWSQTPLGPAESWPQSLKTVVRIMLTSRQPIWIGWGPELIKLYNDPYKAIVGGKHPQALGQPAAVVWREIWDAIGPRLQTAMNTNEGTYDEALLLLMERYGYPEETYYTFSYSPVPGDHGGVGGIICANTADTERILGERQLKLLQTLAAETMNARTIAEACQLCAHSLRQNRHDLPFALLYLLDREQQAVTLAGTSGIATDHPIVPQRAKLSVAGSWPFAEVVKTQQPGLVSLPDQLVADLPTGAWQQPPRQAVVVPIASSGQQGQAGVLIVGLNPFRRFDEGYRGFLTLVAGQIAASIGSAQAYEEERKRAEALAALDHAKTLFFSNVSHEFRTPLTLLLGPIEEVRDDPTTLAHNRERIETAHRNALRLLKLVNTLLDFSRLEAGRVQACYEPTDASSYTAELASTFRSAIEKAGMELLIDAPPLSEPIFLDHDMWEKIVFNLLSNAFKYTFEGSIALSIRENAERVVLTVRDTGVGIAPAHLPHIFDRFQRVEGVKARSHEGSGIGLALVQELVKLHQGTIEVASTVDKGTTFTITIPKGSAHLPKERLLARRTMASTAMGAPSYLEEVMQWLPAEKQSALIASEAAGTGSELVASLRDRPRIVLADDNADMREYIKRLLRDHFEVETVANGALALQAIQKQCPDLVLADVMMPEMDGFQLLAALKADPNTSRVPVLLLSARAGEEATVEGVQAGADDYLVKPFSARELFARVTTHAQLARSRYEAEQQLHDLFMQAPAAVVILRGPNHVIELANPTTLKIWGRSREDVLHKPLFVALPEVRGQGLEPLLEGVYRDGVPYIGQELKVALDRHGDGALEDVYFTFVYTPLRGVNRVIEGIMVFAYDVSAQVLARQKMEELVRQKDEFIGIASHELKTPVTSIKAYTQLLERRFRRAGDEQSATLLKKMDAQVQKLTDLIGDLLDATRIESGKLLFRCSPFDFNELVKEIIEETQRTTSRHTIIHDLAPSVVLQADRERIGQVITNLLTNAIKYSPQAETIRIKTWQEDGELITSVQDFGIGISAEKQAHLFERFYRVDGENQVTYPGLGLGLYISAEFVKRHEGSIWVESEEGKGSTFLFSLPLTPTALCQESVTMEQEGRRG</sequence>
<dbReference type="PRINTS" id="PR00344">
    <property type="entry name" value="BCTRLSENSOR"/>
</dbReference>
<evidence type="ECO:0000313" key="13">
    <source>
        <dbReference type="Proteomes" id="UP000290365"/>
    </source>
</evidence>
<dbReference type="GO" id="GO:0000155">
    <property type="term" value="F:phosphorelay sensor kinase activity"/>
    <property type="evidence" value="ECO:0007669"/>
    <property type="project" value="InterPro"/>
</dbReference>
<dbReference type="InterPro" id="IPR035965">
    <property type="entry name" value="PAS-like_dom_sf"/>
</dbReference>
<dbReference type="AlphaFoldDB" id="A0A4V0YYP0"/>
<evidence type="ECO:0000256" key="6">
    <source>
        <dbReference type="ARBA" id="ARBA00022777"/>
    </source>
</evidence>
<dbReference type="InterPro" id="IPR041657">
    <property type="entry name" value="HTH_17"/>
</dbReference>
<evidence type="ECO:0000313" key="12">
    <source>
        <dbReference type="EMBL" id="QBD76891.1"/>
    </source>
</evidence>
<keyword evidence="13" id="KW-1185">Reference proteome</keyword>
<dbReference type="Gene3D" id="1.10.287.130">
    <property type="match status" value="2"/>
</dbReference>
<dbReference type="InterPro" id="IPR003594">
    <property type="entry name" value="HATPase_dom"/>
</dbReference>
<dbReference type="InterPro" id="IPR029016">
    <property type="entry name" value="GAF-like_dom_sf"/>
</dbReference>
<protein>
    <recommendedName>
        <fullName evidence="2">histidine kinase</fullName>
        <ecNumber evidence="2">2.7.13.3</ecNumber>
    </recommendedName>
</protein>
<dbReference type="EC" id="2.7.13.3" evidence="2"/>
<dbReference type="Pfam" id="PF13185">
    <property type="entry name" value="GAF_2"/>
    <property type="match status" value="1"/>
</dbReference>
<keyword evidence="4" id="KW-0808">Transferase</keyword>
<dbReference type="EMBL" id="CP035758">
    <property type="protein sequence ID" value="QBD76891.1"/>
    <property type="molecule type" value="Genomic_DNA"/>
</dbReference>
<evidence type="ECO:0000256" key="7">
    <source>
        <dbReference type="ARBA" id="ARBA00022840"/>
    </source>
</evidence>
<feature type="domain" description="Response regulatory" evidence="11">
    <location>
        <begin position="717"/>
        <end position="832"/>
    </location>
</feature>
<evidence type="ECO:0000259" key="11">
    <source>
        <dbReference type="PROSITE" id="PS50110"/>
    </source>
</evidence>
<dbReference type="InterPro" id="IPR011006">
    <property type="entry name" value="CheY-like_superfamily"/>
</dbReference>
<feature type="domain" description="Histidine kinase" evidence="10">
    <location>
        <begin position="440"/>
        <end position="656"/>
    </location>
</feature>
<dbReference type="InterPro" id="IPR013656">
    <property type="entry name" value="PAS_4"/>
</dbReference>
<keyword evidence="7" id="KW-0067">ATP-binding</keyword>
<reference evidence="12 13" key="1">
    <citation type="submission" date="2019-01" db="EMBL/GenBank/DDBJ databases">
        <title>Ktedonosporobacter rubrisoli SCAWS-G2.</title>
        <authorList>
            <person name="Huang Y."/>
            <person name="Yan B."/>
        </authorList>
    </citation>
    <scope>NUCLEOTIDE SEQUENCE [LARGE SCALE GENOMIC DNA]</scope>
    <source>
        <strain evidence="12 13">SCAWS-G2</strain>
    </source>
</reference>
<feature type="domain" description="Histidine kinase" evidence="10">
    <location>
        <begin position="984"/>
        <end position="1200"/>
    </location>
</feature>
<dbReference type="InterPro" id="IPR001789">
    <property type="entry name" value="Sig_transdc_resp-reg_receiver"/>
</dbReference>
<dbReference type="PROSITE" id="PS50110">
    <property type="entry name" value="RESPONSE_REGULATORY"/>
    <property type="match status" value="1"/>
</dbReference>
<dbReference type="InterPro" id="IPR003661">
    <property type="entry name" value="HisK_dim/P_dom"/>
</dbReference>
<dbReference type="SUPFAM" id="SSF55781">
    <property type="entry name" value="GAF domain-like"/>
    <property type="match status" value="1"/>
</dbReference>
<dbReference type="Pfam" id="PF00072">
    <property type="entry name" value="Response_reg"/>
    <property type="match status" value="1"/>
</dbReference>
<dbReference type="SUPFAM" id="SSF55874">
    <property type="entry name" value="ATPase domain of HSP90 chaperone/DNA topoisomerase II/histidine kinase"/>
    <property type="match status" value="2"/>
</dbReference>
<evidence type="ECO:0000256" key="8">
    <source>
        <dbReference type="ARBA" id="ARBA00023012"/>
    </source>
</evidence>
<dbReference type="InterPro" id="IPR009061">
    <property type="entry name" value="DNA-bd_dom_put_sf"/>
</dbReference>
<dbReference type="InterPro" id="IPR004358">
    <property type="entry name" value="Sig_transdc_His_kin-like_C"/>
</dbReference>
<dbReference type="Proteomes" id="UP000290365">
    <property type="component" value="Chromosome"/>
</dbReference>
<dbReference type="CDD" id="cd17574">
    <property type="entry name" value="REC_OmpR"/>
    <property type="match status" value="1"/>
</dbReference>
<dbReference type="InterPro" id="IPR003018">
    <property type="entry name" value="GAF"/>
</dbReference>
<dbReference type="KEGG" id="kbs:EPA93_13110"/>
<dbReference type="Gene3D" id="3.30.450.20">
    <property type="entry name" value="PAS domain"/>
    <property type="match status" value="2"/>
</dbReference>
<organism evidence="12 13">
    <name type="scientific">Ktedonosporobacter rubrisoli</name>
    <dbReference type="NCBI Taxonomy" id="2509675"/>
    <lineage>
        <taxon>Bacteria</taxon>
        <taxon>Bacillati</taxon>
        <taxon>Chloroflexota</taxon>
        <taxon>Ktedonobacteria</taxon>
        <taxon>Ktedonobacterales</taxon>
        <taxon>Ktedonosporobacteraceae</taxon>
        <taxon>Ktedonosporobacter</taxon>
    </lineage>
</organism>
<dbReference type="GO" id="GO:0005524">
    <property type="term" value="F:ATP binding"/>
    <property type="evidence" value="ECO:0007669"/>
    <property type="project" value="UniProtKB-KW"/>
</dbReference>
<dbReference type="Pfam" id="PF00512">
    <property type="entry name" value="HisKA"/>
    <property type="match status" value="2"/>
</dbReference>
<keyword evidence="8" id="KW-0902">Two-component regulatory system</keyword>
<dbReference type="InterPro" id="IPR005467">
    <property type="entry name" value="His_kinase_dom"/>
</dbReference>
<dbReference type="SMART" id="SM00448">
    <property type="entry name" value="REC"/>
    <property type="match status" value="1"/>
</dbReference>
<feature type="modified residue" description="4-aspartylphosphate" evidence="9">
    <location>
        <position position="765"/>
    </location>
</feature>
<dbReference type="Pfam" id="PF08448">
    <property type="entry name" value="PAS_4"/>
    <property type="match status" value="1"/>
</dbReference>
<accession>A0A4V0YYP0</accession>
<dbReference type="PANTHER" id="PTHR43547">
    <property type="entry name" value="TWO-COMPONENT HISTIDINE KINASE"/>
    <property type="match status" value="1"/>
</dbReference>
<dbReference type="SUPFAM" id="SSF52172">
    <property type="entry name" value="CheY-like"/>
    <property type="match status" value="1"/>
</dbReference>
<comment type="catalytic activity">
    <reaction evidence="1">
        <text>ATP + protein L-histidine = ADP + protein N-phospho-L-histidine.</text>
        <dbReference type="EC" id="2.7.13.3"/>
    </reaction>
</comment>
<evidence type="ECO:0000256" key="3">
    <source>
        <dbReference type="ARBA" id="ARBA00022553"/>
    </source>
</evidence>
<dbReference type="SUPFAM" id="SSF46955">
    <property type="entry name" value="Putative DNA-binding domain"/>
    <property type="match status" value="1"/>
</dbReference>
<dbReference type="SMART" id="SM00387">
    <property type="entry name" value="HATPase_c"/>
    <property type="match status" value="2"/>
</dbReference>
<dbReference type="PROSITE" id="PS50109">
    <property type="entry name" value="HIS_KIN"/>
    <property type="match status" value="2"/>
</dbReference>
<dbReference type="FunFam" id="1.10.287.130:FF:000045">
    <property type="entry name" value="Two-component system sensor histidine kinase/response regulator"/>
    <property type="match status" value="1"/>
</dbReference>
<dbReference type="CDD" id="cd16922">
    <property type="entry name" value="HATPase_EvgS-ArcB-TorS-like"/>
    <property type="match status" value="1"/>
</dbReference>
<evidence type="ECO:0000256" key="4">
    <source>
        <dbReference type="ARBA" id="ARBA00022679"/>
    </source>
</evidence>
<evidence type="ECO:0000256" key="5">
    <source>
        <dbReference type="ARBA" id="ARBA00022741"/>
    </source>
</evidence>
<evidence type="ECO:0000256" key="1">
    <source>
        <dbReference type="ARBA" id="ARBA00000085"/>
    </source>
</evidence>
<dbReference type="InterPro" id="IPR036097">
    <property type="entry name" value="HisK_dim/P_sf"/>
</dbReference>
<dbReference type="OrthoDB" id="9809348at2"/>
<keyword evidence="3 9" id="KW-0597">Phosphoprotein</keyword>
<keyword evidence="5" id="KW-0547">Nucleotide-binding</keyword>
<dbReference type="CDD" id="cd00082">
    <property type="entry name" value="HisKA"/>
    <property type="match status" value="2"/>
</dbReference>
<proteinExistence type="predicted"/>
<evidence type="ECO:0000256" key="2">
    <source>
        <dbReference type="ARBA" id="ARBA00012438"/>
    </source>
</evidence>
<evidence type="ECO:0000256" key="9">
    <source>
        <dbReference type="PROSITE-ProRule" id="PRU00169"/>
    </source>
</evidence>
<dbReference type="FunFam" id="3.30.565.10:FF:000006">
    <property type="entry name" value="Sensor histidine kinase WalK"/>
    <property type="match status" value="1"/>
</dbReference>
<dbReference type="SUPFAM" id="SSF55785">
    <property type="entry name" value="PYP-like sensor domain (PAS domain)"/>
    <property type="match status" value="1"/>
</dbReference>
<dbReference type="SMART" id="SM00388">
    <property type="entry name" value="HisKA"/>
    <property type="match status" value="2"/>
</dbReference>
<keyword evidence="6" id="KW-0418">Kinase</keyword>
<dbReference type="SUPFAM" id="SSF47384">
    <property type="entry name" value="Homodimeric domain of signal transducing histidine kinase"/>
    <property type="match status" value="2"/>
</dbReference>
<dbReference type="Gene3D" id="3.30.450.40">
    <property type="match status" value="1"/>
</dbReference>
<evidence type="ECO:0000259" key="10">
    <source>
        <dbReference type="PROSITE" id="PS50109"/>
    </source>
</evidence>
<gene>
    <name evidence="12" type="ORF">EPA93_13110</name>
</gene>
<dbReference type="Pfam" id="PF12728">
    <property type="entry name" value="HTH_17"/>
    <property type="match status" value="1"/>
</dbReference>
<dbReference type="InterPro" id="IPR036890">
    <property type="entry name" value="HATPase_C_sf"/>
</dbReference>
<dbReference type="PANTHER" id="PTHR43547:SF2">
    <property type="entry name" value="HYBRID SIGNAL TRANSDUCTION HISTIDINE KINASE C"/>
    <property type="match status" value="1"/>
</dbReference>
<dbReference type="Gene3D" id="1.10.1660.10">
    <property type="match status" value="1"/>
</dbReference>
<dbReference type="Pfam" id="PF02518">
    <property type="entry name" value="HATPase_c"/>
    <property type="match status" value="2"/>
</dbReference>
<dbReference type="Gene3D" id="3.40.50.2300">
    <property type="match status" value="1"/>
</dbReference>